<keyword evidence="1" id="KW-0472">Membrane</keyword>
<name>A0A9D1JYE0_9BACT</name>
<dbReference type="AlphaFoldDB" id="A0A9D1JYE0"/>
<protein>
    <submittedName>
        <fullName evidence="2">Prepilin-type N-terminal cleavage/methylation domain-containing protein</fullName>
    </submittedName>
</protein>
<dbReference type="EMBL" id="DVJQ01000072">
    <property type="protein sequence ID" value="HIS75006.1"/>
    <property type="molecule type" value="Genomic_DNA"/>
</dbReference>
<dbReference type="Gene3D" id="3.30.700.10">
    <property type="entry name" value="Glycoprotein, Type 4 Pilin"/>
    <property type="match status" value="1"/>
</dbReference>
<accession>A0A9D1JYE0</accession>
<sequence>MKIKQAFTLAEILITLTIIGVIAAVTIPSLITNVDLDRKQAEATIKKTYTTFNDATKQIVMLETTSHTMGDVGCSDSNCVRDLYGKYVAYVKTCNSDAQANCLGDAPVTSQDNPTTSMFALPAYAAGGADTIDFTSKSLAVLADGTLVGFAYDETCSMTTKSLIEFDGTPSDIEKSCVAIAVDTNGAKKPNAIGKDRYQFAIGKLGVKYKASNSSTTTP</sequence>
<dbReference type="Pfam" id="PF07963">
    <property type="entry name" value="N_methyl"/>
    <property type="match status" value="1"/>
</dbReference>
<proteinExistence type="predicted"/>
<keyword evidence="1" id="KW-1133">Transmembrane helix</keyword>
<reference evidence="2" key="1">
    <citation type="submission" date="2020-10" db="EMBL/GenBank/DDBJ databases">
        <authorList>
            <person name="Gilroy R."/>
        </authorList>
    </citation>
    <scope>NUCLEOTIDE SEQUENCE</scope>
    <source>
        <strain evidence="2">CHK152-2871</strain>
    </source>
</reference>
<evidence type="ECO:0000313" key="2">
    <source>
        <dbReference type="EMBL" id="HIS75006.1"/>
    </source>
</evidence>
<organism evidence="2 3">
    <name type="scientific">Candidatus Galligastranaerophilus intestinavium</name>
    <dbReference type="NCBI Taxonomy" id="2840836"/>
    <lineage>
        <taxon>Bacteria</taxon>
        <taxon>Candidatus Galligastranaerophilus</taxon>
    </lineage>
</organism>
<dbReference type="InterPro" id="IPR045584">
    <property type="entry name" value="Pilin-like"/>
</dbReference>
<dbReference type="NCBIfam" id="TIGR02532">
    <property type="entry name" value="IV_pilin_GFxxxE"/>
    <property type="match status" value="1"/>
</dbReference>
<dbReference type="Proteomes" id="UP000886865">
    <property type="component" value="Unassembled WGS sequence"/>
</dbReference>
<dbReference type="InterPro" id="IPR012902">
    <property type="entry name" value="N_methyl_site"/>
</dbReference>
<evidence type="ECO:0000256" key="1">
    <source>
        <dbReference type="SAM" id="Phobius"/>
    </source>
</evidence>
<evidence type="ECO:0000313" key="3">
    <source>
        <dbReference type="Proteomes" id="UP000886865"/>
    </source>
</evidence>
<gene>
    <name evidence="2" type="ORF">IAA86_08315</name>
</gene>
<keyword evidence="1" id="KW-0812">Transmembrane</keyword>
<reference evidence="2" key="2">
    <citation type="journal article" date="2021" name="PeerJ">
        <title>Extensive microbial diversity within the chicken gut microbiome revealed by metagenomics and culture.</title>
        <authorList>
            <person name="Gilroy R."/>
            <person name="Ravi A."/>
            <person name="Getino M."/>
            <person name="Pursley I."/>
            <person name="Horton D.L."/>
            <person name="Alikhan N.F."/>
            <person name="Baker D."/>
            <person name="Gharbi K."/>
            <person name="Hall N."/>
            <person name="Watson M."/>
            <person name="Adriaenssens E.M."/>
            <person name="Foster-Nyarko E."/>
            <person name="Jarju S."/>
            <person name="Secka A."/>
            <person name="Antonio M."/>
            <person name="Oren A."/>
            <person name="Chaudhuri R.R."/>
            <person name="La Ragione R."/>
            <person name="Hildebrand F."/>
            <person name="Pallen M.J."/>
        </authorList>
    </citation>
    <scope>NUCLEOTIDE SEQUENCE</scope>
    <source>
        <strain evidence="2">CHK152-2871</strain>
    </source>
</reference>
<feature type="transmembrane region" description="Helical" evidence="1">
    <location>
        <begin position="12"/>
        <end position="31"/>
    </location>
</feature>
<dbReference type="SUPFAM" id="SSF54523">
    <property type="entry name" value="Pili subunits"/>
    <property type="match status" value="1"/>
</dbReference>
<comment type="caution">
    <text evidence="2">The sequence shown here is derived from an EMBL/GenBank/DDBJ whole genome shotgun (WGS) entry which is preliminary data.</text>
</comment>